<dbReference type="AlphaFoldDB" id="A0A4C2A6N9"/>
<proteinExistence type="predicted"/>
<reference evidence="1 2" key="1">
    <citation type="journal article" date="2019" name="Commun. Biol.">
        <title>The bagworm genome reveals a unique fibroin gene that provides high tensile strength.</title>
        <authorList>
            <person name="Kono N."/>
            <person name="Nakamura H."/>
            <person name="Ohtoshi R."/>
            <person name="Tomita M."/>
            <person name="Numata K."/>
            <person name="Arakawa K."/>
        </authorList>
    </citation>
    <scope>NUCLEOTIDE SEQUENCE [LARGE SCALE GENOMIC DNA]</scope>
</reference>
<dbReference type="EMBL" id="BGZK01002676">
    <property type="protein sequence ID" value="GBP95758.1"/>
    <property type="molecule type" value="Genomic_DNA"/>
</dbReference>
<evidence type="ECO:0000313" key="2">
    <source>
        <dbReference type="Proteomes" id="UP000299102"/>
    </source>
</evidence>
<dbReference type="Proteomes" id="UP000299102">
    <property type="component" value="Unassembled WGS sequence"/>
</dbReference>
<sequence>MQLTLLPSYCSPLLREVGGVCLEDVKIVLRCPKTSLGHQRKSSKARVDISYKGHQRKKEDLLKYHHRARGQKRRKRDPRTARGKQIAHYGQCGQWGLLSEDRFSFMRFFAAEKKQKDK</sequence>
<protein>
    <submittedName>
        <fullName evidence="1">Uncharacterized protein</fullName>
    </submittedName>
</protein>
<organism evidence="1 2">
    <name type="scientific">Eumeta variegata</name>
    <name type="common">Bagworm moth</name>
    <name type="synonym">Eumeta japonica</name>
    <dbReference type="NCBI Taxonomy" id="151549"/>
    <lineage>
        <taxon>Eukaryota</taxon>
        <taxon>Metazoa</taxon>
        <taxon>Ecdysozoa</taxon>
        <taxon>Arthropoda</taxon>
        <taxon>Hexapoda</taxon>
        <taxon>Insecta</taxon>
        <taxon>Pterygota</taxon>
        <taxon>Neoptera</taxon>
        <taxon>Endopterygota</taxon>
        <taxon>Lepidoptera</taxon>
        <taxon>Glossata</taxon>
        <taxon>Ditrysia</taxon>
        <taxon>Tineoidea</taxon>
        <taxon>Psychidae</taxon>
        <taxon>Oiketicinae</taxon>
        <taxon>Eumeta</taxon>
    </lineage>
</organism>
<comment type="caution">
    <text evidence="1">The sequence shown here is derived from an EMBL/GenBank/DDBJ whole genome shotgun (WGS) entry which is preliminary data.</text>
</comment>
<name>A0A4C2A6N9_EUMVA</name>
<accession>A0A4C2A6N9</accession>
<gene>
    <name evidence="1" type="ORF">EVAR_92032_1</name>
</gene>
<keyword evidence="2" id="KW-1185">Reference proteome</keyword>
<evidence type="ECO:0000313" key="1">
    <source>
        <dbReference type="EMBL" id="GBP95758.1"/>
    </source>
</evidence>